<protein>
    <submittedName>
        <fullName evidence="1">Uncharacterized protein</fullName>
    </submittedName>
</protein>
<sequence>MIVLLTLTINGTSSKYLVKILSLHHGTKESEIVLLQAFEHVRRQTSWELARMKEDEKFADVDWTNLTEYLLDKLLEELDEENHTNHHQQLSRTTDEISSISARQSFHQNALLDYDLQMNSIVGRRESFLPPRIDNNQHDKNIRNELITCFLTAMAIDFEKQWYLAKQKCSLELHWKLILEHFRLSIFLRYLIKFDRFRCINQWTDGLFFDHIFQTIELTSSFHSAKTRPDNIRLEFPELGNLNERIMNEICDEMKTYQINAMYILFDLCWIVLMTRRCAQILLKYELIAIIQLYETGILGDIELIENKLFNLEYGKIRVFTNQKKEFEKPIHLLRYFQGLSSIEINQWETLFKSRHRWFQPDSNLLERNQRVTNAYLIIRGLVQHKNGTSTTYYKCGNIIGADVF</sequence>
<proteinExistence type="predicted"/>
<dbReference type="EMBL" id="CAJNOR010001397">
    <property type="protein sequence ID" value="CAF1135726.1"/>
    <property type="molecule type" value="Genomic_DNA"/>
</dbReference>
<dbReference type="AlphaFoldDB" id="A0A814RPL4"/>
<dbReference type="Proteomes" id="UP000663828">
    <property type="component" value="Unassembled WGS sequence"/>
</dbReference>
<reference evidence="1" key="1">
    <citation type="submission" date="2021-02" db="EMBL/GenBank/DDBJ databases">
        <authorList>
            <person name="Nowell W R."/>
        </authorList>
    </citation>
    <scope>NUCLEOTIDE SEQUENCE</scope>
</reference>
<organism evidence="1 2">
    <name type="scientific">Adineta ricciae</name>
    <name type="common">Rotifer</name>
    <dbReference type="NCBI Taxonomy" id="249248"/>
    <lineage>
        <taxon>Eukaryota</taxon>
        <taxon>Metazoa</taxon>
        <taxon>Spiralia</taxon>
        <taxon>Gnathifera</taxon>
        <taxon>Rotifera</taxon>
        <taxon>Eurotatoria</taxon>
        <taxon>Bdelloidea</taxon>
        <taxon>Adinetida</taxon>
        <taxon>Adinetidae</taxon>
        <taxon>Adineta</taxon>
    </lineage>
</organism>
<gene>
    <name evidence="1" type="ORF">XAT740_LOCUS20142</name>
</gene>
<accession>A0A814RPL4</accession>
<keyword evidence="2" id="KW-1185">Reference proteome</keyword>
<comment type="caution">
    <text evidence="1">The sequence shown here is derived from an EMBL/GenBank/DDBJ whole genome shotgun (WGS) entry which is preliminary data.</text>
</comment>
<name>A0A814RPL4_ADIRI</name>
<evidence type="ECO:0000313" key="2">
    <source>
        <dbReference type="Proteomes" id="UP000663828"/>
    </source>
</evidence>
<evidence type="ECO:0000313" key="1">
    <source>
        <dbReference type="EMBL" id="CAF1135726.1"/>
    </source>
</evidence>